<sequence length="173" mass="18931">DVIFNEDVDWSGDPTVHEVLVKALGPDYTFTNSGLGPNPESFMGEEKENLTYWGLYFVRDSHIEASTAGVGSFKIKGSAQENDIEEIVVPHLSFSSRIGDLDIRAEEDGTVDIDADAIVNTYNLDTNDYDYSVEVASKGAITIKNITTGSIEETGLTDNDGKYSTKLKEGTYD</sequence>
<evidence type="ECO:0000313" key="2">
    <source>
        <dbReference type="Proteomes" id="UP001057375"/>
    </source>
</evidence>
<name>A0ABQ5KHN6_9EUKA</name>
<evidence type="ECO:0000313" key="1">
    <source>
        <dbReference type="EMBL" id="GKT31003.1"/>
    </source>
</evidence>
<protein>
    <recommendedName>
        <fullName evidence="3">Adhesin domain-containing protein</fullName>
    </recommendedName>
</protein>
<comment type="caution">
    <text evidence="1">The sequence shown here is derived from an EMBL/GenBank/DDBJ whole genome shotgun (WGS) entry which is preliminary data.</text>
</comment>
<proteinExistence type="predicted"/>
<feature type="non-terminal residue" evidence="1">
    <location>
        <position position="1"/>
    </location>
</feature>
<dbReference type="Proteomes" id="UP001057375">
    <property type="component" value="Unassembled WGS sequence"/>
</dbReference>
<gene>
    <name evidence="1" type="ORF">ADUPG1_001793</name>
</gene>
<dbReference type="EMBL" id="BQXS01001741">
    <property type="protein sequence ID" value="GKT31003.1"/>
    <property type="molecule type" value="Genomic_DNA"/>
</dbReference>
<evidence type="ECO:0008006" key="3">
    <source>
        <dbReference type="Google" id="ProtNLM"/>
    </source>
</evidence>
<reference evidence="1" key="1">
    <citation type="submission" date="2022-03" db="EMBL/GenBank/DDBJ databases">
        <title>Draft genome sequence of Aduncisulcus paluster, a free-living microaerophilic Fornicata.</title>
        <authorList>
            <person name="Yuyama I."/>
            <person name="Kume K."/>
            <person name="Tamura T."/>
            <person name="Inagaki Y."/>
            <person name="Hashimoto T."/>
        </authorList>
    </citation>
    <scope>NUCLEOTIDE SEQUENCE</scope>
    <source>
        <strain evidence="1">NY0171</strain>
    </source>
</reference>
<organism evidence="1 2">
    <name type="scientific">Aduncisulcus paluster</name>
    <dbReference type="NCBI Taxonomy" id="2918883"/>
    <lineage>
        <taxon>Eukaryota</taxon>
        <taxon>Metamonada</taxon>
        <taxon>Carpediemonas-like organisms</taxon>
        <taxon>Aduncisulcus</taxon>
    </lineage>
</organism>
<accession>A0ABQ5KHN6</accession>
<feature type="non-terminal residue" evidence="1">
    <location>
        <position position="173"/>
    </location>
</feature>
<keyword evidence="2" id="KW-1185">Reference proteome</keyword>